<feature type="compositionally biased region" description="Polar residues" evidence="8">
    <location>
        <begin position="475"/>
        <end position="484"/>
    </location>
</feature>
<dbReference type="Proteomes" id="UP000694580">
    <property type="component" value="Chromosome 8"/>
</dbReference>
<dbReference type="GO" id="GO:0045893">
    <property type="term" value="P:positive regulation of DNA-templated transcription"/>
    <property type="evidence" value="ECO:0007669"/>
    <property type="project" value="TreeGrafter"/>
</dbReference>
<feature type="compositionally biased region" description="Polar residues" evidence="8">
    <location>
        <begin position="636"/>
        <end position="659"/>
    </location>
</feature>
<dbReference type="InterPro" id="IPR011993">
    <property type="entry name" value="PH-like_dom_sf"/>
</dbReference>
<feature type="domain" description="PH" evidence="9">
    <location>
        <begin position="342"/>
        <end position="436"/>
    </location>
</feature>
<dbReference type="GO" id="GO:0006954">
    <property type="term" value="P:inflammatory response"/>
    <property type="evidence" value="ECO:0007669"/>
    <property type="project" value="TreeGrafter"/>
</dbReference>
<keyword evidence="11" id="KW-1185">Reference proteome</keyword>
<dbReference type="PROSITE" id="PS50003">
    <property type="entry name" value="PH_DOMAIN"/>
    <property type="match status" value="2"/>
</dbReference>
<dbReference type="Pfam" id="PF00169">
    <property type="entry name" value="PH"/>
    <property type="match status" value="2"/>
</dbReference>
<dbReference type="GO" id="GO:0017124">
    <property type="term" value="F:SH3 domain binding"/>
    <property type="evidence" value="ECO:0007669"/>
    <property type="project" value="TreeGrafter"/>
</dbReference>
<reference evidence="10" key="2">
    <citation type="submission" date="2025-08" db="UniProtKB">
        <authorList>
            <consortium name="Ensembl"/>
        </authorList>
    </citation>
    <scope>IDENTIFICATION</scope>
</reference>
<dbReference type="CDD" id="cd13307">
    <property type="entry name" value="PH2_AFAP"/>
    <property type="match status" value="1"/>
</dbReference>
<feature type="region of interest" description="Disordered" evidence="8">
    <location>
        <begin position="290"/>
        <end position="315"/>
    </location>
</feature>
<evidence type="ECO:0000256" key="8">
    <source>
        <dbReference type="SAM" id="MobiDB-lite"/>
    </source>
</evidence>
<feature type="coiled-coil region" evidence="7">
    <location>
        <begin position="671"/>
        <end position="756"/>
    </location>
</feature>
<sequence>MDKNKVLERLLEELQRFLKLLDAEKLSGNATVQKDVITDLLHSYRANGGDEEYIYMNKVIVTNLSHATTDRDLRLESDLVSGPQKTLPELPPPRSCIIGREPFPLPPVPVECPEGYYEEAQPYNTSNNDDADAVSSSYESYDEEEVSKGKSAAQHQWPSTEASIELMKDARICAFLWRKKWLGQWAKQLCVIRENRLLCYKSSKDQIPLLDVSLVGCSVVYKEKQLKRKEHKLKIIPQGGETIVLGLQSKEQTEQWLKVIQDISPKSTEGSEVSDSSRLACTKVETNERYSVASESGSSTDSHAETLEAKDVKKKSGPGLKFSNLMNIGKKKISALESPEKCVDTSGYLNVLVNSQWRTRWCNIKNGQLWFFQDKGKTKMAQQPVLLEGCMVLPDPSPEHLYSFRIQMEGEELATLEAKSSNEMGHWLGLLLSQTGSKMDPEELVYDYISAERISSIVNAAKTSLYLMQRRYSEPNTYTDSPPSDLQCPDDIYDDVPSPENEQEEAQENAGDVPAGEQDSKDQLYVDVIPLRSFLHTSTGPGSTLAAPQPPPREASPSNQDSTYQDVLPAESQYESSMPTDFTNHRPSPDPPAASNSATRSSSQNVAVPSLEMYRKAFLHSATAALSPPSASQTPHTNSPRSQSPATSGCTDKNKSQAAACTGSIEVKLGKNRTEADLRRYTDEHARLEKEKEEVKSCLAKFRKERRQLKEELKNCQEDSKQACLEVSLKQNEEACREAEHRRVEVELQLVEVKENLRKVEAGPFTLGTTVDSSLLEPPTPKHVSVTPPTSNGDASPVNSATALKNRPLSIMASKGNVLQKAKEWEKKTTT</sequence>
<dbReference type="GO" id="GO:0045742">
    <property type="term" value="P:positive regulation of epidermal growth factor receptor signaling pathway"/>
    <property type="evidence" value="ECO:0007669"/>
    <property type="project" value="TreeGrafter"/>
</dbReference>
<feature type="region of interest" description="Disordered" evidence="8">
    <location>
        <begin position="769"/>
        <end position="809"/>
    </location>
</feature>
<dbReference type="InterPro" id="IPR001849">
    <property type="entry name" value="PH_domain"/>
</dbReference>
<reference evidence="10" key="3">
    <citation type="submission" date="2025-09" db="UniProtKB">
        <authorList>
            <consortium name="Ensembl"/>
        </authorList>
    </citation>
    <scope>IDENTIFICATION</scope>
</reference>
<dbReference type="AlphaFoldDB" id="A0AAY4B045"/>
<proteinExistence type="predicted"/>
<name>A0AAY4B045_9TELE</name>
<feature type="region of interest" description="Disordered" evidence="8">
    <location>
        <begin position="624"/>
        <end position="660"/>
    </location>
</feature>
<dbReference type="GO" id="GO:0007346">
    <property type="term" value="P:regulation of mitotic cell cycle"/>
    <property type="evidence" value="ECO:0007669"/>
    <property type="project" value="TreeGrafter"/>
</dbReference>
<evidence type="ECO:0000256" key="2">
    <source>
        <dbReference type="ARBA" id="ARBA00022490"/>
    </source>
</evidence>
<evidence type="ECO:0000256" key="1">
    <source>
        <dbReference type="ARBA" id="ARBA00004496"/>
    </source>
</evidence>
<dbReference type="Ensembl" id="ENSDCDT00010013812.1">
    <property type="protein sequence ID" value="ENSDCDP00010013106.1"/>
    <property type="gene ID" value="ENSDCDG00010005974.1"/>
</dbReference>
<dbReference type="GO" id="GO:0042169">
    <property type="term" value="F:SH2 domain binding"/>
    <property type="evidence" value="ECO:0007669"/>
    <property type="project" value="TreeGrafter"/>
</dbReference>
<reference evidence="10 11" key="1">
    <citation type="submission" date="2020-06" db="EMBL/GenBank/DDBJ databases">
        <authorList>
            <consortium name="Wellcome Sanger Institute Data Sharing"/>
        </authorList>
    </citation>
    <scope>NUCLEOTIDE SEQUENCE [LARGE SCALE GENOMIC DNA]</scope>
</reference>
<dbReference type="PANTHER" id="PTHR14338:SF4">
    <property type="entry name" value="ACTIN FILAMENT-ASSOCIATED PROTEIN 1-LIKE 2"/>
    <property type="match status" value="1"/>
</dbReference>
<accession>A0AAY4B045</accession>
<evidence type="ECO:0000259" key="9">
    <source>
        <dbReference type="PROSITE" id="PS50003"/>
    </source>
</evidence>
<dbReference type="RefSeq" id="XP_028845030.1">
    <property type="nucleotide sequence ID" value="XM_028989197.1"/>
</dbReference>
<dbReference type="GO" id="GO:0032675">
    <property type="term" value="P:regulation of interleukin-6 production"/>
    <property type="evidence" value="ECO:0007669"/>
    <property type="project" value="TreeGrafter"/>
</dbReference>
<organism evidence="10 11">
    <name type="scientific">Denticeps clupeoides</name>
    <name type="common">denticle herring</name>
    <dbReference type="NCBI Taxonomy" id="299321"/>
    <lineage>
        <taxon>Eukaryota</taxon>
        <taxon>Metazoa</taxon>
        <taxon>Chordata</taxon>
        <taxon>Craniata</taxon>
        <taxon>Vertebrata</taxon>
        <taxon>Euteleostomi</taxon>
        <taxon>Actinopterygii</taxon>
        <taxon>Neopterygii</taxon>
        <taxon>Teleostei</taxon>
        <taxon>Clupei</taxon>
        <taxon>Clupeiformes</taxon>
        <taxon>Denticipitoidei</taxon>
        <taxon>Denticipitidae</taxon>
        <taxon>Denticeps</taxon>
    </lineage>
</organism>
<evidence type="ECO:0000256" key="5">
    <source>
        <dbReference type="ARBA" id="ARBA00059761"/>
    </source>
</evidence>
<feature type="region of interest" description="Disordered" evidence="8">
    <location>
        <begin position="536"/>
        <end position="608"/>
    </location>
</feature>
<dbReference type="Gene3D" id="2.30.29.30">
    <property type="entry name" value="Pleckstrin-homology domain (PH domain)/Phosphotyrosine-binding domain (PTB)"/>
    <property type="match status" value="2"/>
</dbReference>
<dbReference type="GO" id="GO:0032757">
    <property type="term" value="P:positive regulation of interleukin-8 production"/>
    <property type="evidence" value="ECO:0007669"/>
    <property type="project" value="TreeGrafter"/>
</dbReference>
<dbReference type="CDD" id="cd13306">
    <property type="entry name" value="PH1_AFAP"/>
    <property type="match status" value="1"/>
</dbReference>
<evidence type="ECO:0000256" key="4">
    <source>
        <dbReference type="ARBA" id="ARBA00023054"/>
    </source>
</evidence>
<feature type="compositionally biased region" description="Basic and acidic residues" evidence="8">
    <location>
        <begin position="302"/>
        <end position="311"/>
    </location>
</feature>
<comment type="subcellular location">
    <subcellularLocation>
        <location evidence="1">Cytoplasm</location>
    </subcellularLocation>
</comment>
<evidence type="ECO:0000256" key="6">
    <source>
        <dbReference type="ARBA" id="ARBA00072612"/>
    </source>
</evidence>
<feature type="region of interest" description="Disordered" evidence="8">
    <location>
        <begin position="475"/>
        <end position="519"/>
    </location>
</feature>
<dbReference type="PANTHER" id="PTHR14338">
    <property type="entry name" value="ACTIN FILAMENT-ASSOCIATED PROTEIN 1 FAMILY MEMBER"/>
    <property type="match status" value="1"/>
</dbReference>
<dbReference type="FunFam" id="2.30.29.30:FF:000020">
    <property type="entry name" value="Actin filament-associated protein 1-like 2 isoform 1"/>
    <property type="match status" value="1"/>
</dbReference>
<feature type="compositionally biased region" description="Polar residues" evidence="8">
    <location>
        <begin position="573"/>
        <end position="582"/>
    </location>
</feature>
<dbReference type="SUPFAM" id="SSF50729">
    <property type="entry name" value="PH domain-like"/>
    <property type="match status" value="2"/>
</dbReference>
<evidence type="ECO:0000313" key="11">
    <source>
        <dbReference type="Proteomes" id="UP000694580"/>
    </source>
</evidence>
<keyword evidence="4 7" id="KW-0175">Coiled coil</keyword>
<evidence type="ECO:0000313" key="10">
    <source>
        <dbReference type="Ensembl" id="ENSDCDP00010013106.1"/>
    </source>
</evidence>
<protein>
    <recommendedName>
        <fullName evidence="6">Actin filament-associated protein 1-like 2</fullName>
    </recommendedName>
</protein>
<dbReference type="InterPro" id="IPR030113">
    <property type="entry name" value="AFAP"/>
</dbReference>
<dbReference type="SMART" id="SM00233">
    <property type="entry name" value="PH"/>
    <property type="match status" value="2"/>
</dbReference>
<feature type="domain" description="PH" evidence="9">
    <location>
        <begin position="169"/>
        <end position="265"/>
    </location>
</feature>
<feature type="compositionally biased region" description="Polar residues" evidence="8">
    <location>
        <begin position="787"/>
        <end position="803"/>
    </location>
</feature>
<keyword evidence="2" id="KW-0963">Cytoplasm</keyword>
<dbReference type="GO" id="GO:0005829">
    <property type="term" value="C:cytosol"/>
    <property type="evidence" value="ECO:0007669"/>
    <property type="project" value="TreeGrafter"/>
</dbReference>
<keyword evidence="3" id="KW-0677">Repeat</keyword>
<evidence type="ECO:0000256" key="7">
    <source>
        <dbReference type="SAM" id="Coils"/>
    </source>
</evidence>
<feature type="compositionally biased region" description="Polar residues" evidence="8">
    <location>
        <begin position="556"/>
        <end position="565"/>
    </location>
</feature>
<dbReference type="GeneTree" id="ENSGT00950000183067"/>
<gene>
    <name evidence="10" type="primary">AFAP1L2</name>
</gene>
<dbReference type="GeneID" id="114795665"/>
<evidence type="ECO:0000256" key="3">
    <source>
        <dbReference type="ARBA" id="ARBA00022737"/>
    </source>
</evidence>
<comment type="function">
    <text evidence="5">May play a role in a signaling cascade by enhancing the kinase activity of SRC. Contributes to SRC-regulated transcription activation.</text>
</comment>
<feature type="compositionally biased region" description="Low complexity" evidence="8">
    <location>
        <begin position="624"/>
        <end position="635"/>
    </location>
</feature>
<dbReference type="FunFam" id="2.30.29.30:FF:000171">
    <property type="entry name" value="Actin filament-associated protein 1-like 2 isoform 1"/>
    <property type="match status" value="1"/>
</dbReference>